<dbReference type="Proteomes" id="UP001301388">
    <property type="component" value="Unassembled WGS sequence"/>
</dbReference>
<name>A0ABU5TIE3_9CYAN</name>
<reference evidence="2 3" key="1">
    <citation type="submission" date="2023-12" db="EMBL/GenBank/DDBJ databases">
        <title>Baltic Sea Cyanobacteria.</title>
        <authorList>
            <person name="Delbaje E."/>
            <person name="Fewer D.P."/>
            <person name="Shishido T.K."/>
        </authorList>
    </citation>
    <scope>NUCLEOTIDE SEQUENCE [LARGE SCALE GENOMIC DNA]</scope>
    <source>
        <strain evidence="2 3">UHCC 0370</strain>
    </source>
</reference>
<feature type="transmembrane region" description="Helical" evidence="1">
    <location>
        <begin position="20"/>
        <end position="45"/>
    </location>
</feature>
<comment type="caution">
    <text evidence="2">The sequence shown here is derived from an EMBL/GenBank/DDBJ whole genome shotgun (WGS) entry which is preliminary data.</text>
</comment>
<evidence type="ECO:0000313" key="2">
    <source>
        <dbReference type="EMBL" id="MEA5477904.1"/>
    </source>
</evidence>
<keyword evidence="1" id="KW-0812">Transmembrane</keyword>
<sequence length="104" mass="12270">MEATKKHSQYFKYIRRLHRILAPIMLLPLFLTTITGIIYEILYLAGKGREKSSKWILDWHKGDFGVINLEIVYPFLTALGLFILLFTGIVMWRTMQRSSITKHR</sequence>
<dbReference type="EMBL" id="JAYGIE010000043">
    <property type="protein sequence ID" value="MEA5477904.1"/>
    <property type="molecule type" value="Genomic_DNA"/>
</dbReference>
<feature type="transmembrane region" description="Helical" evidence="1">
    <location>
        <begin position="71"/>
        <end position="92"/>
    </location>
</feature>
<proteinExistence type="predicted"/>
<keyword evidence="3" id="KW-1185">Reference proteome</keyword>
<evidence type="ECO:0000313" key="3">
    <source>
        <dbReference type="Proteomes" id="UP001301388"/>
    </source>
</evidence>
<dbReference type="RefSeq" id="WP_323261502.1">
    <property type="nucleotide sequence ID" value="NZ_JAYGIE010000043.1"/>
</dbReference>
<keyword evidence="1" id="KW-1133">Transmembrane helix</keyword>
<evidence type="ECO:0000256" key="1">
    <source>
        <dbReference type="SAM" id="Phobius"/>
    </source>
</evidence>
<keyword evidence="1" id="KW-0472">Membrane</keyword>
<accession>A0ABU5TIE3</accession>
<organism evidence="2 3">
    <name type="scientific">Pseudanabaena galeata UHCC 0370</name>
    <dbReference type="NCBI Taxonomy" id="3110310"/>
    <lineage>
        <taxon>Bacteria</taxon>
        <taxon>Bacillati</taxon>
        <taxon>Cyanobacteriota</taxon>
        <taxon>Cyanophyceae</taxon>
        <taxon>Pseudanabaenales</taxon>
        <taxon>Pseudanabaenaceae</taxon>
        <taxon>Pseudanabaena</taxon>
    </lineage>
</organism>
<gene>
    <name evidence="2" type="ORF">VB774_09760</name>
</gene>
<protein>
    <submittedName>
        <fullName evidence="2">PepSY domain-containing protein</fullName>
    </submittedName>
</protein>